<dbReference type="InterPro" id="IPR050275">
    <property type="entry name" value="PGM_Phosphatase"/>
</dbReference>
<reference evidence="1" key="1">
    <citation type="journal article" date="2021" name="PeerJ">
        <title>Extensive microbial diversity within the chicken gut microbiome revealed by metagenomics and culture.</title>
        <authorList>
            <person name="Gilroy R."/>
            <person name="Ravi A."/>
            <person name="Getino M."/>
            <person name="Pursley I."/>
            <person name="Horton D.L."/>
            <person name="Alikhan N.F."/>
            <person name="Baker D."/>
            <person name="Gharbi K."/>
            <person name="Hall N."/>
            <person name="Watson M."/>
            <person name="Adriaenssens E.M."/>
            <person name="Foster-Nyarko E."/>
            <person name="Jarju S."/>
            <person name="Secka A."/>
            <person name="Antonio M."/>
            <person name="Oren A."/>
            <person name="Chaudhuri R.R."/>
            <person name="La Ragione R."/>
            <person name="Hildebrand F."/>
            <person name="Pallen M.J."/>
        </authorList>
    </citation>
    <scope>NUCLEOTIDE SEQUENCE</scope>
    <source>
        <strain evidence="1">CHK188-16595</strain>
    </source>
</reference>
<reference evidence="1" key="2">
    <citation type="submission" date="2021-04" db="EMBL/GenBank/DDBJ databases">
        <authorList>
            <person name="Gilroy R."/>
        </authorList>
    </citation>
    <scope>NUCLEOTIDE SEQUENCE</scope>
    <source>
        <strain evidence="1">CHK188-16595</strain>
    </source>
</reference>
<proteinExistence type="predicted"/>
<dbReference type="InterPro" id="IPR013078">
    <property type="entry name" value="His_Pase_superF_clade-1"/>
</dbReference>
<dbReference type="EMBL" id="DWXN01000008">
    <property type="protein sequence ID" value="HJB74775.1"/>
    <property type="molecule type" value="Genomic_DNA"/>
</dbReference>
<accession>A0A9D2S9S8</accession>
<gene>
    <name evidence="1" type="ORF">IAA37_03780</name>
</gene>
<dbReference type="SMART" id="SM00855">
    <property type="entry name" value="PGAM"/>
    <property type="match status" value="1"/>
</dbReference>
<evidence type="ECO:0000313" key="2">
    <source>
        <dbReference type="Proteomes" id="UP000823877"/>
    </source>
</evidence>
<dbReference type="AlphaFoldDB" id="A0A9D2S9S8"/>
<name>A0A9D2S9S8_9FIRM</name>
<evidence type="ECO:0000313" key="1">
    <source>
        <dbReference type="EMBL" id="HJB74775.1"/>
    </source>
</evidence>
<dbReference type="SUPFAM" id="SSF53254">
    <property type="entry name" value="Phosphoglycerate mutase-like"/>
    <property type="match status" value="1"/>
</dbReference>
<dbReference type="Proteomes" id="UP000823877">
    <property type="component" value="Unassembled WGS sequence"/>
</dbReference>
<dbReference type="PANTHER" id="PTHR48100">
    <property type="entry name" value="BROAD-SPECIFICITY PHOSPHATASE YOR283W-RELATED"/>
    <property type="match status" value="1"/>
</dbReference>
<dbReference type="Gene3D" id="3.40.50.1240">
    <property type="entry name" value="Phosphoglycerate mutase-like"/>
    <property type="match status" value="1"/>
</dbReference>
<dbReference type="CDD" id="cd07067">
    <property type="entry name" value="HP_PGM_like"/>
    <property type="match status" value="1"/>
</dbReference>
<sequence>MKTFTIYLFRHGITKGNLNAQYIGRTDYPLTMDSISELRNIKAKYHYPHVQAVFTSPLKRCTESADIMFPKNNPIVINDFVEYSFGEFEECTAKDLENNEDFLKWIRGDMHARPPYGESNAEFTHRVCDAFEKVVDGLIKTQTETCAIVGHAGVLMTILACYGLPEAPMAHWQMDPGYGFKLRVTPSLWMRANKIEVADTAPVPTRESES</sequence>
<dbReference type="Pfam" id="PF00300">
    <property type="entry name" value="His_Phos_1"/>
    <property type="match status" value="1"/>
</dbReference>
<dbReference type="GO" id="GO:0016791">
    <property type="term" value="F:phosphatase activity"/>
    <property type="evidence" value="ECO:0007669"/>
    <property type="project" value="TreeGrafter"/>
</dbReference>
<dbReference type="InterPro" id="IPR029033">
    <property type="entry name" value="His_PPase_superfam"/>
</dbReference>
<organism evidence="1 2">
    <name type="scientific">Candidatus Eubacterium faecale</name>
    <dbReference type="NCBI Taxonomy" id="2838568"/>
    <lineage>
        <taxon>Bacteria</taxon>
        <taxon>Bacillati</taxon>
        <taxon>Bacillota</taxon>
        <taxon>Clostridia</taxon>
        <taxon>Eubacteriales</taxon>
        <taxon>Eubacteriaceae</taxon>
        <taxon>Eubacterium</taxon>
    </lineage>
</organism>
<protein>
    <submittedName>
        <fullName evidence="1">Histidine phosphatase family protein</fullName>
    </submittedName>
</protein>
<comment type="caution">
    <text evidence="1">The sequence shown here is derived from an EMBL/GenBank/DDBJ whole genome shotgun (WGS) entry which is preliminary data.</text>
</comment>